<feature type="compositionally biased region" description="Low complexity" evidence="1">
    <location>
        <begin position="98"/>
        <end position="114"/>
    </location>
</feature>
<dbReference type="InterPro" id="IPR020234">
    <property type="entry name" value="Mite_allergen_group-7"/>
</dbReference>
<proteinExistence type="predicted"/>
<dbReference type="VEuPathDB" id="VectorBase:RSAN_055311"/>
<organism evidence="2 3">
    <name type="scientific">Rhipicephalus sanguineus</name>
    <name type="common">Brown dog tick</name>
    <name type="synonym">Ixodes sanguineus</name>
    <dbReference type="NCBI Taxonomy" id="34632"/>
    <lineage>
        <taxon>Eukaryota</taxon>
        <taxon>Metazoa</taxon>
        <taxon>Ecdysozoa</taxon>
        <taxon>Arthropoda</taxon>
        <taxon>Chelicerata</taxon>
        <taxon>Arachnida</taxon>
        <taxon>Acari</taxon>
        <taxon>Parasitiformes</taxon>
        <taxon>Ixodida</taxon>
        <taxon>Ixodoidea</taxon>
        <taxon>Ixodidae</taxon>
        <taxon>Rhipicephalinae</taxon>
        <taxon>Rhipicephalus</taxon>
        <taxon>Rhipicephalus</taxon>
    </lineage>
</organism>
<sequence>MGNSRITSPTAVQPPAMQAIQTNDPRCAQAVISHRWSGSAVQTPVEATHECTAEIRDAHVRKALSEMGSSDVDTLARRLKGRGDESTTTTTLASDLPATSTSTAAGDTTQTSTAKPSDDVEDDINDANDFVDQILEEVQTSETIQSKISPASLGTLQYNGFVLSNALLYGVNSVYRSDNCTFRFGDSSFDVLVHLGARDLALESDWKRTWLFIPFGGKLSAKVEDVSISMDINVDNNGTPSLRKLKVARLSDIRITRATGASVLFNWALRSILNWAVNANKGRIIQLVETDGAMAINEAMKDLGTKLTSLNEFRKR</sequence>
<evidence type="ECO:0000313" key="3">
    <source>
        <dbReference type="Proteomes" id="UP000821837"/>
    </source>
</evidence>
<dbReference type="Proteomes" id="UP000821837">
    <property type="component" value="Chromosome 1"/>
</dbReference>
<dbReference type="Gene3D" id="3.15.10.50">
    <property type="match status" value="1"/>
</dbReference>
<feature type="region of interest" description="Disordered" evidence="1">
    <location>
        <begin position="78"/>
        <end position="122"/>
    </location>
</feature>
<protein>
    <submittedName>
        <fullName evidence="2">Uncharacterized protein</fullName>
    </submittedName>
</protein>
<reference evidence="2" key="1">
    <citation type="journal article" date="2020" name="Cell">
        <title>Large-Scale Comparative Analyses of Tick Genomes Elucidate Their Genetic Diversity and Vector Capacities.</title>
        <authorList>
            <consortium name="Tick Genome and Microbiome Consortium (TIGMIC)"/>
            <person name="Jia N."/>
            <person name="Wang J."/>
            <person name="Shi W."/>
            <person name="Du L."/>
            <person name="Sun Y."/>
            <person name="Zhan W."/>
            <person name="Jiang J.F."/>
            <person name="Wang Q."/>
            <person name="Zhang B."/>
            <person name="Ji P."/>
            <person name="Bell-Sakyi L."/>
            <person name="Cui X.M."/>
            <person name="Yuan T.T."/>
            <person name="Jiang B.G."/>
            <person name="Yang W.F."/>
            <person name="Lam T.T."/>
            <person name="Chang Q.C."/>
            <person name="Ding S.J."/>
            <person name="Wang X.J."/>
            <person name="Zhu J.G."/>
            <person name="Ruan X.D."/>
            <person name="Zhao L."/>
            <person name="Wei J.T."/>
            <person name="Ye R.Z."/>
            <person name="Que T.C."/>
            <person name="Du C.H."/>
            <person name="Zhou Y.H."/>
            <person name="Cheng J.X."/>
            <person name="Dai P.F."/>
            <person name="Guo W.B."/>
            <person name="Han X.H."/>
            <person name="Huang E.J."/>
            <person name="Li L.F."/>
            <person name="Wei W."/>
            <person name="Gao Y.C."/>
            <person name="Liu J.Z."/>
            <person name="Shao H.Z."/>
            <person name="Wang X."/>
            <person name="Wang C.C."/>
            <person name="Yang T.C."/>
            <person name="Huo Q.B."/>
            <person name="Li W."/>
            <person name="Chen H.Y."/>
            <person name="Chen S.E."/>
            <person name="Zhou L.G."/>
            <person name="Ni X.B."/>
            <person name="Tian J.H."/>
            <person name="Sheng Y."/>
            <person name="Liu T."/>
            <person name="Pan Y.S."/>
            <person name="Xia L.Y."/>
            <person name="Li J."/>
            <person name="Zhao F."/>
            <person name="Cao W.C."/>
        </authorList>
    </citation>
    <scope>NUCLEOTIDE SEQUENCE</scope>
    <source>
        <strain evidence="2">Rsan-2018</strain>
    </source>
</reference>
<reference evidence="2" key="2">
    <citation type="submission" date="2021-09" db="EMBL/GenBank/DDBJ databases">
        <authorList>
            <person name="Jia N."/>
            <person name="Wang J."/>
            <person name="Shi W."/>
            <person name="Du L."/>
            <person name="Sun Y."/>
            <person name="Zhan W."/>
            <person name="Jiang J."/>
            <person name="Wang Q."/>
            <person name="Zhang B."/>
            <person name="Ji P."/>
            <person name="Sakyi L.B."/>
            <person name="Cui X."/>
            <person name="Yuan T."/>
            <person name="Jiang B."/>
            <person name="Yang W."/>
            <person name="Lam T.T.-Y."/>
            <person name="Chang Q."/>
            <person name="Ding S."/>
            <person name="Wang X."/>
            <person name="Zhu J."/>
            <person name="Ruan X."/>
            <person name="Zhao L."/>
            <person name="Wei J."/>
            <person name="Que T."/>
            <person name="Du C."/>
            <person name="Cheng J."/>
            <person name="Dai P."/>
            <person name="Han X."/>
            <person name="Huang E."/>
            <person name="Gao Y."/>
            <person name="Liu J."/>
            <person name="Shao H."/>
            <person name="Ye R."/>
            <person name="Li L."/>
            <person name="Wei W."/>
            <person name="Wang X."/>
            <person name="Wang C."/>
            <person name="Huo Q."/>
            <person name="Li W."/>
            <person name="Guo W."/>
            <person name="Chen H."/>
            <person name="Chen S."/>
            <person name="Zhou L."/>
            <person name="Zhou L."/>
            <person name="Ni X."/>
            <person name="Tian J."/>
            <person name="Zhou Y."/>
            <person name="Sheng Y."/>
            <person name="Liu T."/>
            <person name="Pan Y."/>
            <person name="Xia L."/>
            <person name="Li J."/>
            <person name="Zhao F."/>
            <person name="Cao W."/>
        </authorList>
    </citation>
    <scope>NUCLEOTIDE SEQUENCE</scope>
    <source>
        <strain evidence="2">Rsan-2018</strain>
        <tissue evidence="2">Larvae</tissue>
    </source>
</reference>
<dbReference type="InterPro" id="IPR038602">
    <property type="entry name" value="Mite_allergen_7_sf"/>
</dbReference>
<gene>
    <name evidence="2" type="ORF">HPB52_020366</name>
</gene>
<keyword evidence="3" id="KW-1185">Reference proteome</keyword>
<evidence type="ECO:0000256" key="1">
    <source>
        <dbReference type="SAM" id="MobiDB-lite"/>
    </source>
</evidence>
<comment type="caution">
    <text evidence="2">The sequence shown here is derived from an EMBL/GenBank/DDBJ whole genome shotgun (WGS) entry which is preliminary data.</text>
</comment>
<dbReference type="AlphaFoldDB" id="A0A9D4YQQ5"/>
<dbReference type="Pfam" id="PF16984">
    <property type="entry name" value="Grp7_allergen"/>
    <property type="match status" value="1"/>
</dbReference>
<name>A0A9D4YQQ5_RHISA</name>
<dbReference type="EMBL" id="JABSTV010001245">
    <property type="protein sequence ID" value="KAH7984403.1"/>
    <property type="molecule type" value="Genomic_DNA"/>
</dbReference>
<accession>A0A9D4YQQ5</accession>
<evidence type="ECO:0000313" key="2">
    <source>
        <dbReference type="EMBL" id="KAH7984403.1"/>
    </source>
</evidence>